<evidence type="ECO:0000259" key="4">
    <source>
        <dbReference type="PROSITE" id="PS50106"/>
    </source>
</evidence>
<dbReference type="Pfam" id="PF13365">
    <property type="entry name" value="Trypsin_2"/>
    <property type="match status" value="1"/>
</dbReference>
<comment type="similarity">
    <text evidence="1">Belongs to the peptidase S1C family.</text>
</comment>
<keyword evidence="2 5" id="KW-0645">Protease</keyword>
<organism evidence="5 6">
    <name type="scientific">Shackletoniella antarctica</name>
    <dbReference type="NCBI Taxonomy" id="268115"/>
    <lineage>
        <taxon>Bacteria</taxon>
        <taxon>Bacillati</taxon>
        <taxon>Cyanobacteriota</taxon>
        <taxon>Cyanophyceae</taxon>
        <taxon>Oculatellales</taxon>
        <taxon>Oculatellaceae</taxon>
        <taxon>Shackletoniella</taxon>
    </lineage>
</organism>
<dbReference type="Pfam" id="PF13180">
    <property type="entry name" value="PDZ_2"/>
    <property type="match status" value="1"/>
</dbReference>
<dbReference type="GO" id="GO:0004252">
    <property type="term" value="F:serine-type endopeptidase activity"/>
    <property type="evidence" value="ECO:0007669"/>
    <property type="project" value="InterPro"/>
</dbReference>
<sequence length="422" mass="44286">MNSLLKQFPPQVAWVAAALMVGGSAGWASHHYVSQAGLLSAEAETAPEVVAEASSVLKASLSQAAEPPLQALVPGQIEGSNQNFIALAVERVGPAVVRIDAERSVPDLGPDALNNPFFRRFFEEEMPPSNLPDRLEQGTGSGFILTASGQILTNAHVVEGAKTVQVTLRDGRKFEGEVVGVDSVTDVAVVKIEADDLPAVQLGSTQNLAPGQWAIAIGNPLGLDNTVTAGIISALGRSSNQVGIPDKRVQFIQTDAAINPGNSGGPLLNDRGEVIGMNTAIRANAQGLGFAIPIETAKRIADELFTNGVVQHPFLGIQMVELSAEMVDRINQDQQLNLQIEDDDEPGVLIVGIVPNSPAQAAGLQVGDVIRAIEGAPVDSPPDVQARVETTAIGDTLNLEIHRDGRDQTVAVKPAAMPPDLR</sequence>
<dbReference type="GO" id="GO:0006508">
    <property type="term" value="P:proteolysis"/>
    <property type="evidence" value="ECO:0007669"/>
    <property type="project" value="UniProtKB-KW"/>
</dbReference>
<evidence type="ECO:0000256" key="1">
    <source>
        <dbReference type="ARBA" id="ARBA00010541"/>
    </source>
</evidence>
<evidence type="ECO:0000256" key="3">
    <source>
        <dbReference type="ARBA" id="ARBA00022801"/>
    </source>
</evidence>
<dbReference type="PANTHER" id="PTHR22939">
    <property type="entry name" value="SERINE PROTEASE FAMILY S1C HTRA-RELATED"/>
    <property type="match status" value="1"/>
</dbReference>
<gene>
    <name evidence="5" type="ORF">DCF17_02750</name>
</gene>
<accession>A0A2W4YC41</accession>
<dbReference type="InterPro" id="IPR048172">
    <property type="entry name" value="HhoA_HhoB_HtrA-like"/>
</dbReference>
<dbReference type="NCBIfam" id="NF041521">
    <property type="entry name" value="HhoA_HhoB_HtrA"/>
    <property type="match status" value="1"/>
</dbReference>
<keyword evidence="3" id="KW-0378">Hydrolase</keyword>
<dbReference type="Proteomes" id="UP000249081">
    <property type="component" value="Unassembled WGS sequence"/>
</dbReference>
<dbReference type="SUPFAM" id="SSF50494">
    <property type="entry name" value="Trypsin-like serine proteases"/>
    <property type="match status" value="1"/>
</dbReference>
<dbReference type="PANTHER" id="PTHR22939:SF129">
    <property type="entry name" value="SERINE PROTEASE HTRA2, MITOCHONDRIAL"/>
    <property type="match status" value="1"/>
</dbReference>
<dbReference type="Gene3D" id="2.30.42.10">
    <property type="match status" value="1"/>
</dbReference>
<feature type="domain" description="PDZ" evidence="4">
    <location>
        <begin position="319"/>
        <end position="405"/>
    </location>
</feature>
<dbReference type="PRINTS" id="PR00834">
    <property type="entry name" value="PROTEASES2C"/>
</dbReference>
<reference evidence="6" key="1">
    <citation type="submission" date="2018-04" db="EMBL/GenBank/DDBJ databases">
        <authorList>
            <person name="Cornet L."/>
        </authorList>
    </citation>
    <scope>NUCLEOTIDE SEQUENCE [LARGE SCALE GENOMIC DNA]</scope>
</reference>
<evidence type="ECO:0000313" key="5">
    <source>
        <dbReference type="EMBL" id="PZO44911.1"/>
    </source>
</evidence>
<dbReference type="InterPro" id="IPR009003">
    <property type="entry name" value="Peptidase_S1_PA"/>
</dbReference>
<dbReference type="Gene3D" id="2.40.10.120">
    <property type="match status" value="1"/>
</dbReference>
<dbReference type="SUPFAM" id="SSF50156">
    <property type="entry name" value="PDZ domain-like"/>
    <property type="match status" value="1"/>
</dbReference>
<dbReference type="AlphaFoldDB" id="A0A2W4YC41"/>
<dbReference type="EMBL" id="QBMN01000011">
    <property type="protein sequence ID" value="PZO44911.1"/>
    <property type="molecule type" value="Genomic_DNA"/>
</dbReference>
<name>A0A2W4YC41_9CYAN</name>
<comment type="caution">
    <text evidence="5">The sequence shown here is derived from an EMBL/GenBank/DDBJ whole genome shotgun (WGS) entry which is preliminary data.</text>
</comment>
<evidence type="ECO:0000313" key="6">
    <source>
        <dbReference type="Proteomes" id="UP000249081"/>
    </source>
</evidence>
<reference evidence="5 6" key="2">
    <citation type="submission" date="2018-06" db="EMBL/GenBank/DDBJ databases">
        <title>Metagenomic assembly of (sub)arctic Cyanobacteria and their associated microbiome from non-axenic cultures.</title>
        <authorList>
            <person name="Baurain D."/>
        </authorList>
    </citation>
    <scope>NUCLEOTIDE SEQUENCE [LARGE SCALE GENOMIC DNA]</scope>
    <source>
        <strain evidence="5">ULC041bin1</strain>
    </source>
</reference>
<dbReference type="InterPro" id="IPR001478">
    <property type="entry name" value="PDZ"/>
</dbReference>
<dbReference type="SMART" id="SM00228">
    <property type="entry name" value="PDZ"/>
    <property type="match status" value="1"/>
</dbReference>
<protein>
    <submittedName>
        <fullName evidence="5">Serine protease</fullName>
    </submittedName>
</protein>
<evidence type="ECO:0000256" key="2">
    <source>
        <dbReference type="ARBA" id="ARBA00022670"/>
    </source>
</evidence>
<dbReference type="InterPro" id="IPR001940">
    <property type="entry name" value="Peptidase_S1C"/>
</dbReference>
<dbReference type="PROSITE" id="PS50106">
    <property type="entry name" value="PDZ"/>
    <property type="match status" value="1"/>
</dbReference>
<dbReference type="InterPro" id="IPR036034">
    <property type="entry name" value="PDZ_sf"/>
</dbReference>
<proteinExistence type="inferred from homology"/>